<organism evidence="1">
    <name type="scientific">Eucalyptus grandis</name>
    <name type="common">Flooded gum</name>
    <dbReference type="NCBI Taxonomy" id="71139"/>
    <lineage>
        <taxon>Eukaryota</taxon>
        <taxon>Viridiplantae</taxon>
        <taxon>Streptophyta</taxon>
        <taxon>Embryophyta</taxon>
        <taxon>Tracheophyta</taxon>
        <taxon>Spermatophyta</taxon>
        <taxon>Magnoliopsida</taxon>
        <taxon>eudicotyledons</taxon>
        <taxon>Gunneridae</taxon>
        <taxon>Pentapetalae</taxon>
        <taxon>rosids</taxon>
        <taxon>malvids</taxon>
        <taxon>Myrtales</taxon>
        <taxon>Myrtaceae</taxon>
        <taxon>Myrtoideae</taxon>
        <taxon>Eucalypteae</taxon>
        <taxon>Eucalyptus</taxon>
    </lineage>
</organism>
<sequence>MLNSFLISRGLPYAFVGNRLTNDGIHGVLMIIFSTLPGISSLAPSRGTLVFVYLMCILRDFFPKSRAILK</sequence>
<proteinExistence type="predicted"/>
<dbReference type="InParanoid" id="A0A059CRA9"/>
<dbReference type="Gramene" id="KCW80759">
    <property type="protein sequence ID" value="KCW80759"/>
    <property type="gene ID" value="EUGRSUZ_C02147"/>
</dbReference>
<evidence type="ECO:0000313" key="1">
    <source>
        <dbReference type="EMBL" id="KCW80759.1"/>
    </source>
</evidence>
<accession>A0A059CRA9</accession>
<dbReference type="AlphaFoldDB" id="A0A059CRA9"/>
<gene>
    <name evidence="1" type="ORF">EUGRSUZ_C02147</name>
</gene>
<reference evidence="1" key="1">
    <citation type="submission" date="2013-07" db="EMBL/GenBank/DDBJ databases">
        <title>The genome of Eucalyptus grandis.</title>
        <authorList>
            <person name="Schmutz J."/>
            <person name="Hayes R."/>
            <person name="Myburg A."/>
            <person name="Tuskan G."/>
            <person name="Grattapaglia D."/>
            <person name="Rokhsar D.S."/>
        </authorList>
    </citation>
    <scope>NUCLEOTIDE SEQUENCE</scope>
    <source>
        <tissue evidence="1">Leaf extractions</tissue>
    </source>
</reference>
<protein>
    <submittedName>
        <fullName evidence="1">Uncharacterized protein</fullName>
    </submittedName>
</protein>
<dbReference type="EMBL" id="KK198755">
    <property type="protein sequence ID" value="KCW80759.1"/>
    <property type="molecule type" value="Genomic_DNA"/>
</dbReference>
<name>A0A059CRA9_EUCGR</name>